<organism evidence="4 5">
    <name type="scientific">Mikania micrantha</name>
    <name type="common">bitter vine</name>
    <dbReference type="NCBI Taxonomy" id="192012"/>
    <lineage>
        <taxon>Eukaryota</taxon>
        <taxon>Viridiplantae</taxon>
        <taxon>Streptophyta</taxon>
        <taxon>Embryophyta</taxon>
        <taxon>Tracheophyta</taxon>
        <taxon>Spermatophyta</taxon>
        <taxon>Magnoliopsida</taxon>
        <taxon>eudicotyledons</taxon>
        <taxon>Gunneridae</taxon>
        <taxon>Pentapetalae</taxon>
        <taxon>asterids</taxon>
        <taxon>campanulids</taxon>
        <taxon>Asterales</taxon>
        <taxon>Asteraceae</taxon>
        <taxon>Asteroideae</taxon>
        <taxon>Heliantheae alliance</taxon>
        <taxon>Eupatorieae</taxon>
        <taxon>Mikania</taxon>
    </lineage>
</organism>
<dbReference type="OrthoDB" id="1921232at2759"/>
<feature type="domain" description="PGG" evidence="3">
    <location>
        <begin position="483"/>
        <end position="599"/>
    </location>
</feature>
<feature type="region of interest" description="Disordered" evidence="1">
    <location>
        <begin position="1"/>
        <end position="44"/>
    </location>
</feature>
<dbReference type="Pfam" id="PF13962">
    <property type="entry name" value="PGG"/>
    <property type="match status" value="1"/>
</dbReference>
<evidence type="ECO:0000256" key="1">
    <source>
        <dbReference type="SAM" id="MobiDB-lite"/>
    </source>
</evidence>
<dbReference type="GO" id="GO:0016020">
    <property type="term" value="C:membrane"/>
    <property type="evidence" value="ECO:0007669"/>
    <property type="project" value="TreeGrafter"/>
</dbReference>
<dbReference type="AlphaFoldDB" id="A0A5N6Q3E5"/>
<keyword evidence="2" id="KW-0472">Membrane</keyword>
<dbReference type="EMBL" id="SZYD01000001">
    <property type="protein sequence ID" value="KAD7479089.1"/>
    <property type="molecule type" value="Genomic_DNA"/>
</dbReference>
<sequence>MANQAGLQLASIDEDKSLSQHKQQQINGNQVPNPRTPPPPKLPCSDLITGPREDYLKIGVPLYEASIKCDWEAAKKIIDNNSDKYPEMKLVRCSITENGETALHVAASAKGHKHVEVFVKNLVDKMEKGDLELQNNNHNTALYLAAAAGNIKAVKIMVEENGDLLTIAGSNGKMMPLYTAALFGNEEVVKYLYNKSRNLHDNDGWTEQNRGWLLLKCVENDMFDVALEIVKTYPDLDTRSVLGVLARKPEAFPETKFSFISKTISWGKNLYSKMLTTHQSSTHENAEEGRSHEKEDNALQLLRIIWGGIAMKPRKHIDDIIRGPADPIVASSGNTNKTYSSRILFVAAEMGNVTFVVELIRLYPDLIWKVNDDKQSIFHIAIKHRHEGVYNLLYEIGSMKDLITPLKDPKDNTMLHLVGKIAKQKRLEDVSGVALQMQRELLWFKEVEAMIPASYRERKNKDGLTPYELFTQEHKDLVTQGENWMKGTASQCMVVAALVATIVFAAAFTVPGGYDQNRGPQNGIPVFHSKATFMVFVVADAISLFTSSTSILMFLSILTSRYAERDFLESLPKKLMLGLGTLFLSITTMTIAFSASFFVLYHKGLLWMPIIISVCALVPGGGLGGCPGVPLPPRLLKFVFRPRPRPRPRPLPRPRSPEVLSKRDWESCLGAEAARAVPAV</sequence>
<dbReference type="Proteomes" id="UP000326396">
    <property type="component" value="Linkage Group LG1"/>
</dbReference>
<comment type="caution">
    <text evidence="4">The sequence shown here is derived from an EMBL/GenBank/DDBJ whole genome shotgun (WGS) entry which is preliminary data.</text>
</comment>
<feature type="compositionally biased region" description="Polar residues" evidence="1">
    <location>
        <begin position="20"/>
        <end position="31"/>
    </location>
</feature>
<dbReference type="InterPro" id="IPR026961">
    <property type="entry name" value="PGG_dom"/>
</dbReference>
<gene>
    <name evidence="4" type="ORF">E3N88_02225</name>
</gene>
<feature type="transmembrane region" description="Helical" evidence="2">
    <location>
        <begin position="575"/>
        <end position="600"/>
    </location>
</feature>
<protein>
    <recommendedName>
        <fullName evidence="3">PGG domain-containing protein</fullName>
    </recommendedName>
</protein>
<dbReference type="InterPro" id="IPR002110">
    <property type="entry name" value="Ankyrin_rpt"/>
</dbReference>
<feature type="transmembrane region" description="Helical" evidence="2">
    <location>
        <begin position="606"/>
        <end position="631"/>
    </location>
</feature>
<dbReference type="InterPro" id="IPR036770">
    <property type="entry name" value="Ankyrin_rpt-contain_sf"/>
</dbReference>
<dbReference type="PANTHER" id="PTHR24177:SF472">
    <property type="entry name" value="PGG DOMAIN-CONTAINING PROTEIN"/>
    <property type="match status" value="1"/>
</dbReference>
<proteinExistence type="predicted"/>
<evidence type="ECO:0000256" key="2">
    <source>
        <dbReference type="SAM" id="Phobius"/>
    </source>
</evidence>
<keyword evidence="2" id="KW-1133">Transmembrane helix</keyword>
<accession>A0A5N6Q3E5</accession>
<dbReference type="PANTHER" id="PTHR24177">
    <property type="entry name" value="CASKIN"/>
    <property type="match status" value="1"/>
</dbReference>
<dbReference type="SMART" id="SM00248">
    <property type="entry name" value="ANK"/>
    <property type="match status" value="5"/>
</dbReference>
<evidence type="ECO:0000313" key="4">
    <source>
        <dbReference type="EMBL" id="KAD7479089.1"/>
    </source>
</evidence>
<feature type="transmembrane region" description="Helical" evidence="2">
    <location>
        <begin position="531"/>
        <end position="555"/>
    </location>
</feature>
<dbReference type="SUPFAM" id="SSF48403">
    <property type="entry name" value="Ankyrin repeat"/>
    <property type="match status" value="1"/>
</dbReference>
<keyword evidence="5" id="KW-1185">Reference proteome</keyword>
<evidence type="ECO:0000259" key="3">
    <source>
        <dbReference type="Pfam" id="PF13962"/>
    </source>
</evidence>
<dbReference type="Gene3D" id="1.25.40.20">
    <property type="entry name" value="Ankyrin repeat-containing domain"/>
    <property type="match status" value="2"/>
</dbReference>
<keyword evidence="2" id="KW-0812">Transmembrane</keyword>
<evidence type="ECO:0000313" key="5">
    <source>
        <dbReference type="Proteomes" id="UP000326396"/>
    </source>
</evidence>
<name>A0A5N6Q3E5_9ASTR</name>
<dbReference type="Pfam" id="PF12796">
    <property type="entry name" value="Ank_2"/>
    <property type="match status" value="1"/>
</dbReference>
<reference evidence="4 5" key="1">
    <citation type="submission" date="2019-05" db="EMBL/GenBank/DDBJ databases">
        <title>Mikania micrantha, genome provides insights into the molecular mechanism of rapid growth.</title>
        <authorList>
            <person name="Liu B."/>
        </authorList>
    </citation>
    <scope>NUCLEOTIDE SEQUENCE [LARGE SCALE GENOMIC DNA]</scope>
    <source>
        <strain evidence="4">NLD-2019</strain>
        <tissue evidence="4">Leaf</tissue>
    </source>
</reference>
<feature type="transmembrane region" description="Helical" evidence="2">
    <location>
        <begin position="492"/>
        <end position="511"/>
    </location>
</feature>